<dbReference type="EMBL" id="BDIP01009547">
    <property type="protein sequence ID" value="GIQ92371.1"/>
    <property type="molecule type" value="Genomic_DNA"/>
</dbReference>
<feature type="non-terminal residue" evidence="1">
    <location>
        <position position="57"/>
    </location>
</feature>
<feature type="non-terminal residue" evidence="1">
    <location>
        <position position="1"/>
    </location>
</feature>
<proteinExistence type="predicted"/>
<dbReference type="Proteomes" id="UP000265618">
    <property type="component" value="Unassembled WGS sequence"/>
</dbReference>
<name>A0A9K3DBB7_9EUKA</name>
<protein>
    <submittedName>
        <fullName evidence="1">Uncharacterized protein</fullName>
    </submittedName>
</protein>
<organism evidence="1 2">
    <name type="scientific">Kipferlia bialata</name>
    <dbReference type="NCBI Taxonomy" id="797122"/>
    <lineage>
        <taxon>Eukaryota</taxon>
        <taxon>Metamonada</taxon>
        <taxon>Carpediemonas-like organisms</taxon>
        <taxon>Kipferlia</taxon>
    </lineage>
</organism>
<evidence type="ECO:0000313" key="1">
    <source>
        <dbReference type="EMBL" id="GIQ92371.1"/>
    </source>
</evidence>
<evidence type="ECO:0000313" key="2">
    <source>
        <dbReference type="Proteomes" id="UP000265618"/>
    </source>
</evidence>
<reference evidence="1 2" key="1">
    <citation type="journal article" date="2018" name="PLoS ONE">
        <title>The draft genome of Kipferlia bialata reveals reductive genome evolution in fornicate parasites.</title>
        <authorList>
            <person name="Tanifuji G."/>
            <person name="Takabayashi S."/>
            <person name="Kume K."/>
            <person name="Takagi M."/>
            <person name="Nakayama T."/>
            <person name="Kamikawa R."/>
            <person name="Inagaki Y."/>
            <person name="Hashimoto T."/>
        </authorList>
    </citation>
    <scope>NUCLEOTIDE SEQUENCE [LARGE SCALE GENOMIC DNA]</scope>
    <source>
        <strain evidence="1">NY0173</strain>
    </source>
</reference>
<comment type="caution">
    <text evidence="1">The sequence shown here is derived from an EMBL/GenBank/DDBJ whole genome shotgun (WGS) entry which is preliminary data.</text>
</comment>
<dbReference type="AlphaFoldDB" id="A0A9K3DBB7"/>
<gene>
    <name evidence="1" type="ORF">KIPB_016099</name>
</gene>
<keyword evidence="2" id="KW-1185">Reference proteome</keyword>
<accession>A0A9K3DBB7</accession>
<sequence length="57" mass="6410">LSLSNVQRLKWLTLHSSIVDGGRDVALKVIVMDVPKPLSMYLNWYRSAIPAREGVKS</sequence>